<comment type="caution">
    <text evidence="1">The sequence shown here is derived from an EMBL/GenBank/DDBJ whole genome shotgun (WGS) entry which is preliminary data.</text>
</comment>
<protein>
    <submittedName>
        <fullName evidence="1">Uncharacterized protein</fullName>
    </submittedName>
</protein>
<accession>A0ABW8YNM9</accession>
<sequence>MIIVNPMFHMDADFNWRWYVIGDRGGPICMSTESYFNYDDARRDFDDFQRRLLKLAA</sequence>
<organism evidence="1 2">
    <name type="scientific">Sphingomonas plantiphila</name>
    <dbReference type="NCBI Taxonomy" id="3163295"/>
    <lineage>
        <taxon>Bacteria</taxon>
        <taxon>Pseudomonadati</taxon>
        <taxon>Pseudomonadota</taxon>
        <taxon>Alphaproteobacteria</taxon>
        <taxon>Sphingomonadales</taxon>
        <taxon>Sphingomonadaceae</taxon>
        <taxon>Sphingomonas</taxon>
    </lineage>
</organism>
<dbReference type="RefSeq" id="WP_408077639.1">
    <property type="nucleotide sequence ID" value="NZ_JBELQC010000001.1"/>
</dbReference>
<reference evidence="1 2" key="1">
    <citation type="submission" date="2024-06" db="EMBL/GenBank/DDBJ databases">
        <authorList>
            <person name="Kaempfer P."/>
            <person name="Viver T."/>
        </authorList>
    </citation>
    <scope>NUCLEOTIDE SEQUENCE [LARGE SCALE GENOMIC DNA]</scope>
    <source>
        <strain evidence="1 2">ST-64</strain>
    </source>
</reference>
<dbReference type="Proteomes" id="UP001629244">
    <property type="component" value="Unassembled WGS sequence"/>
</dbReference>
<proteinExistence type="predicted"/>
<evidence type="ECO:0000313" key="1">
    <source>
        <dbReference type="EMBL" id="MFL9840708.1"/>
    </source>
</evidence>
<dbReference type="EMBL" id="JBELQC010000001">
    <property type="protein sequence ID" value="MFL9840708.1"/>
    <property type="molecule type" value="Genomic_DNA"/>
</dbReference>
<gene>
    <name evidence="1" type="ORF">ABS767_07040</name>
</gene>
<evidence type="ECO:0000313" key="2">
    <source>
        <dbReference type="Proteomes" id="UP001629244"/>
    </source>
</evidence>
<keyword evidence="2" id="KW-1185">Reference proteome</keyword>
<name>A0ABW8YNM9_9SPHN</name>